<dbReference type="InterPro" id="IPR029063">
    <property type="entry name" value="SAM-dependent_MTases_sf"/>
</dbReference>
<dbReference type="PRINTS" id="PR00105">
    <property type="entry name" value="C5METTRFRASE"/>
</dbReference>
<sequence length="369" mass="40377">MHRPTFVSLYTGAGGLDIGFLAAGFTPIFSNDINADAMRTYSKMLEILQKQDSSLKDGYRHAIEVGDIRAVKNLPERGSADIVIGGPPCQGFSVAGKMDPNDPRSRHVFDFLAMVKRIQPRAFVMENVKALAAIKKWSETISKIREEAESMGYSTTLNVLNAAEFGVPQSRERMFLVGVKGDSSPEPICPPANARQLTVRDALAKLPPLGEIGNDQVCTAKVTAAKNPVMRKSPWAGMLFNGQGRPMDLDAPAPTLPASMGGNRTPIVDQRSFETGEESWAVVYHRNLMQGGPVAKSVPERLRRISVDEAAAIQTFPVDMPWQGSQSSRYKQIGNAVPPRLAYEVAKSVREALSISCEDRETLLYRLNS</sequence>
<dbReference type="InterPro" id="IPR031303">
    <property type="entry name" value="C5_meth_CS"/>
</dbReference>
<dbReference type="PANTHER" id="PTHR10629:SF52">
    <property type="entry name" value="DNA (CYTOSINE-5)-METHYLTRANSFERASE 1"/>
    <property type="match status" value="1"/>
</dbReference>
<gene>
    <name evidence="8" type="ORF">SAMN04489746_1181</name>
</gene>
<dbReference type="GO" id="GO:0044027">
    <property type="term" value="P:negative regulation of gene expression via chromosomal CpG island methylation"/>
    <property type="evidence" value="ECO:0007669"/>
    <property type="project" value="TreeGrafter"/>
</dbReference>
<dbReference type="RefSeq" id="WP_057001910.1">
    <property type="nucleotide sequence ID" value="NZ_FNSH01000001.1"/>
</dbReference>
<organism evidence="8 9">
    <name type="scientific">Atopobium minutum</name>
    <dbReference type="NCBI Taxonomy" id="1381"/>
    <lineage>
        <taxon>Bacteria</taxon>
        <taxon>Bacillati</taxon>
        <taxon>Actinomycetota</taxon>
        <taxon>Coriobacteriia</taxon>
        <taxon>Coriobacteriales</taxon>
        <taxon>Atopobiaceae</taxon>
        <taxon>Atopobium</taxon>
    </lineage>
</organism>
<dbReference type="GO" id="GO:0009307">
    <property type="term" value="P:DNA restriction-modification system"/>
    <property type="evidence" value="ECO:0007669"/>
    <property type="project" value="UniProtKB-KW"/>
</dbReference>
<dbReference type="InterPro" id="IPR018117">
    <property type="entry name" value="C5_DNA_meth_AS"/>
</dbReference>
<name>A0AB38A7C3_9ACTN</name>
<dbReference type="GO" id="GO:0003677">
    <property type="term" value="F:DNA binding"/>
    <property type="evidence" value="ECO:0007669"/>
    <property type="project" value="TreeGrafter"/>
</dbReference>
<dbReference type="Pfam" id="PF00145">
    <property type="entry name" value="DNA_methylase"/>
    <property type="match status" value="1"/>
</dbReference>
<evidence type="ECO:0000313" key="8">
    <source>
        <dbReference type="EMBL" id="SEB85777.1"/>
    </source>
</evidence>
<accession>A0AB38A7C3</accession>
<dbReference type="PROSITE" id="PS00095">
    <property type="entry name" value="C5_MTASE_2"/>
    <property type="match status" value="1"/>
</dbReference>
<dbReference type="InterPro" id="IPR001525">
    <property type="entry name" value="C5_MeTfrase"/>
</dbReference>
<dbReference type="SUPFAM" id="SSF53335">
    <property type="entry name" value="S-adenosyl-L-methionine-dependent methyltransferases"/>
    <property type="match status" value="1"/>
</dbReference>
<dbReference type="Gene3D" id="3.40.50.150">
    <property type="entry name" value="Vaccinia Virus protein VP39"/>
    <property type="match status" value="1"/>
</dbReference>
<feature type="active site" evidence="5">
    <location>
        <position position="89"/>
    </location>
</feature>
<keyword evidence="4" id="KW-0680">Restriction system</keyword>
<evidence type="ECO:0000256" key="4">
    <source>
        <dbReference type="ARBA" id="ARBA00022747"/>
    </source>
</evidence>
<evidence type="ECO:0000256" key="2">
    <source>
        <dbReference type="ARBA" id="ARBA00022679"/>
    </source>
</evidence>
<evidence type="ECO:0000256" key="1">
    <source>
        <dbReference type="ARBA" id="ARBA00022603"/>
    </source>
</evidence>
<dbReference type="PROSITE" id="PS51679">
    <property type="entry name" value="SAM_MT_C5"/>
    <property type="match status" value="1"/>
</dbReference>
<dbReference type="NCBIfam" id="TIGR00675">
    <property type="entry name" value="dcm"/>
    <property type="match status" value="1"/>
</dbReference>
<proteinExistence type="inferred from homology"/>
<evidence type="ECO:0000256" key="5">
    <source>
        <dbReference type="PROSITE-ProRule" id="PRU01016"/>
    </source>
</evidence>
<dbReference type="EC" id="2.1.1.37" evidence="7"/>
<dbReference type="InterPro" id="IPR050390">
    <property type="entry name" value="C5-Methyltransferase"/>
</dbReference>
<comment type="similarity">
    <text evidence="5 6">Belongs to the class I-like SAM-binding methyltransferase superfamily. C5-methyltransferase family.</text>
</comment>
<evidence type="ECO:0000256" key="7">
    <source>
        <dbReference type="RuleBase" id="RU000417"/>
    </source>
</evidence>
<comment type="catalytic activity">
    <reaction evidence="7">
        <text>a 2'-deoxycytidine in DNA + S-adenosyl-L-methionine = a 5-methyl-2'-deoxycytidine in DNA + S-adenosyl-L-homocysteine + H(+)</text>
        <dbReference type="Rhea" id="RHEA:13681"/>
        <dbReference type="Rhea" id="RHEA-COMP:11369"/>
        <dbReference type="Rhea" id="RHEA-COMP:11370"/>
        <dbReference type="ChEBI" id="CHEBI:15378"/>
        <dbReference type="ChEBI" id="CHEBI:57856"/>
        <dbReference type="ChEBI" id="CHEBI:59789"/>
        <dbReference type="ChEBI" id="CHEBI:85452"/>
        <dbReference type="ChEBI" id="CHEBI:85454"/>
        <dbReference type="EC" id="2.1.1.37"/>
    </reaction>
</comment>
<keyword evidence="1 5" id="KW-0489">Methyltransferase</keyword>
<dbReference type="Proteomes" id="UP000183687">
    <property type="component" value="Unassembled WGS sequence"/>
</dbReference>
<comment type="caution">
    <text evidence="8">The sequence shown here is derived from an EMBL/GenBank/DDBJ whole genome shotgun (WGS) entry which is preliminary data.</text>
</comment>
<evidence type="ECO:0000313" key="9">
    <source>
        <dbReference type="Proteomes" id="UP000183687"/>
    </source>
</evidence>
<dbReference type="Gene3D" id="3.90.120.10">
    <property type="entry name" value="DNA Methylase, subunit A, domain 2"/>
    <property type="match status" value="1"/>
</dbReference>
<protein>
    <recommendedName>
        <fullName evidence="7">Cytosine-specific methyltransferase</fullName>
        <ecNumber evidence="7">2.1.1.37</ecNumber>
    </recommendedName>
</protein>
<evidence type="ECO:0000256" key="6">
    <source>
        <dbReference type="RuleBase" id="RU000416"/>
    </source>
</evidence>
<keyword evidence="3 5" id="KW-0949">S-adenosyl-L-methionine</keyword>
<dbReference type="EMBL" id="FNSH01000001">
    <property type="protein sequence ID" value="SEB85777.1"/>
    <property type="molecule type" value="Genomic_DNA"/>
</dbReference>
<dbReference type="AlphaFoldDB" id="A0AB38A7C3"/>
<reference evidence="8 9" key="1">
    <citation type="submission" date="2016-10" db="EMBL/GenBank/DDBJ databases">
        <authorList>
            <person name="Varghese N."/>
            <person name="Submissions S."/>
        </authorList>
    </citation>
    <scope>NUCLEOTIDE SEQUENCE [LARGE SCALE GENOMIC DNA]</scope>
    <source>
        <strain evidence="8 9">DSM 20586</strain>
    </source>
</reference>
<evidence type="ECO:0000256" key="3">
    <source>
        <dbReference type="ARBA" id="ARBA00022691"/>
    </source>
</evidence>
<dbReference type="GO" id="GO:0003886">
    <property type="term" value="F:DNA (cytosine-5-)-methyltransferase activity"/>
    <property type="evidence" value="ECO:0007669"/>
    <property type="project" value="UniProtKB-EC"/>
</dbReference>
<dbReference type="PROSITE" id="PS00094">
    <property type="entry name" value="C5_MTASE_1"/>
    <property type="match status" value="1"/>
</dbReference>
<dbReference type="GO" id="GO:0032259">
    <property type="term" value="P:methylation"/>
    <property type="evidence" value="ECO:0007669"/>
    <property type="project" value="UniProtKB-KW"/>
</dbReference>
<keyword evidence="2 5" id="KW-0808">Transferase</keyword>
<dbReference type="PANTHER" id="PTHR10629">
    <property type="entry name" value="CYTOSINE-SPECIFIC METHYLTRANSFERASE"/>
    <property type="match status" value="1"/>
</dbReference>